<protein>
    <submittedName>
        <fullName evidence="1">Uncharacterized protein</fullName>
    </submittedName>
</protein>
<reference evidence="1 2" key="1">
    <citation type="submission" date="2016-02" db="EMBL/GenBank/DDBJ databases">
        <title>Genome analysis of coral dinoflagellate symbionts highlights evolutionary adaptations to a symbiotic lifestyle.</title>
        <authorList>
            <person name="Aranda M."/>
            <person name="Li Y."/>
            <person name="Liew Y.J."/>
            <person name="Baumgarten S."/>
            <person name="Simakov O."/>
            <person name="Wilson M."/>
            <person name="Piel J."/>
            <person name="Ashoor H."/>
            <person name="Bougouffa S."/>
            <person name="Bajic V.B."/>
            <person name="Ryu T."/>
            <person name="Ravasi T."/>
            <person name="Bayer T."/>
            <person name="Micklem G."/>
            <person name="Kim H."/>
            <person name="Bhak J."/>
            <person name="Lajeunesse T.C."/>
            <person name="Voolstra C.R."/>
        </authorList>
    </citation>
    <scope>NUCLEOTIDE SEQUENCE [LARGE SCALE GENOMIC DNA]</scope>
    <source>
        <strain evidence="1 2">CCMP2467</strain>
    </source>
</reference>
<proteinExistence type="predicted"/>
<name>A0A1Q8ZKB1_SYMMI</name>
<evidence type="ECO:0000313" key="1">
    <source>
        <dbReference type="EMBL" id="OLP28810.1"/>
    </source>
</evidence>
<accession>A0A1Q8ZKB1</accession>
<comment type="caution">
    <text evidence="1">The sequence shown here is derived from an EMBL/GenBank/DDBJ whole genome shotgun (WGS) entry which is preliminary data.</text>
</comment>
<feature type="non-terminal residue" evidence="1">
    <location>
        <position position="65"/>
    </location>
</feature>
<gene>
    <name evidence="1" type="ORF">AK812_SmicGene48904</name>
</gene>
<dbReference type="EMBL" id="LSRX01009225">
    <property type="protein sequence ID" value="OLP28810.1"/>
    <property type="molecule type" value="Genomic_DNA"/>
</dbReference>
<evidence type="ECO:0000313" key="2">
    <source>
        <dbReference type="Proteomes" id="UP000186817"/>
    </source>
</evidence>
<dbReference type="AlphaFoldDB" id="A0A1Q8ZKB1"/>
<dbReference type="Proteomes" id="UP000186817">
    <property type="component" value="Unassembled WGS sequence"/>
</dbReference>
<keyword evidence="2" id="KW-1185">Reference proteome</keyword>
<organism evidence="1 2">
    <name type="scientific">Symbiodinium microadriaticum</name>
    <name type="common">Dinoflagellate</name>
    <name type="synonym">Zooxanthella microadriatica</name>
    <dbReference type="NCBI Taxonomy" id="2951"/>
    <lineage>
        <taxon>Eukaryota</taxon>
        <taxon>Sar</taxon>
        <taxon>Alveolata</taxon>
        <taxon>Dinophyceae</taxon>
        <taxon>Suessiales</taxon>
        <taxon>Symbiodiniaceae</taxon>
        <taxon>Symbiodinium</taxon>
    </lineage>
</organism>
<sequence length="65" mass="6818">MDPTETELTAITDLAGVFTWGVTGFLEQSLRKALGVPGSVDAKGNPGPLRALTLVEQGTVDAQFE</sequence>